<evidence type="ECO:0000256" key="6">
    <source>
        <dbReference type="ARBA" id="ARBA00025933"/>
    </source>
</evidence>
<keyword evidence="10" id="KW-0966">Cell projection</keyword>
<dbReference type="GO" id="GO:0030694">
    <property type="term" value="C:bacterial-type flagellum basal body, rod"/>
    <property type="evidence" value="ECO:0007669"/>
    <property type="project" value="InterPro"/>
</dbReference>
<dbReference type="InterPro" id="IPR006299">
    <property type="entry name" value="FlgC"/>
</dbReference>
<dbReference type="PIRSF" id="PIRSF002889">
    <property type="entry name" value="Rod_FlgB"/>
    <property type="match status" value="1"/>
</dbReference>
<dbReference type="InterPro" id="IPR010930">
    <property type="entry name" value="Flg_bb/hook_C_dom"/>
</dbReference>
<keyword evidence="10" id="KW-0969">Cilium</keyword>
<name>A0AAJ1UD68_9RHOB</name>
<comment type="subcellular location">
    <subcellularLocation>
        <location evidence="1 7">Bacterial flagellum basal body</location>
    </subcellularLocation>
</comment>
<evidence type="ECO:0000256" key="2">
    <source>
        <dbReference type="ARBA" id="ARBA00009677"/>
    </source>
</evidence>
<sequence length="131" mass="14529">MGEFLKSLDVSSSGLKAQSQRLRHTAENIANADTPGYRRKTVEFKMVHDGGRGGVGLVETGKVSLDQTELERIYDPSNPLADSSGYFDGSNVDLVIEIADAREAQRSYEANLKMFDQARQMSSSLMELLRR</sequence>
<evidence type="ECO:0000256" key="5">
    <source>
        <dbReference type="ARBA" id="ARBA00024934"/>
    </source>
</evidence>
<comment type="subunit">
    <text evidence="6">The basal body constitutes a major portion of the flagellar organelle and consists of four rings (L,P,S, and M) mounted on a central rod. The rod consists of about 26 subunits of FlgG in the distal portion, and FlgB, FlgC and FlgF are thought to build up the proximal portion of the rod with about 6 subunits each.</text>
</comment>
<dbReference type="EMBL" id="JANFFA010000002">
    <property type="protein sequence ID" value="MDQ2093992.1"/>
    <property type="molecule type" value="Genomic_DNA"/>
</dbReference>
<organism evidence="10 11">
    <name type="scientific">Rhodalgimonas zhirmunskyi</name>
    <dbReference type="NCBI Taxonomy" id="2964767"/>
    <lineage>
        <taxon>Bacteria</taxon>
        <taxon>Pseudomonadati</taxon>
        <taxon>Pseudomonadota</taxon>
        <taxon>Alphaproteobacteria</taxon>
        <taxon>Rhodobacterales</taxon>
        <taxon>Roseobacteraceae</taxon>
        <taxon>Rhodalgimonas</taxon>
    </lineage>
</organism>
<evidence type="ECO:0000313" key="10">
    <source>
        <dbReference type="EMBL" id="MDQ2093992.1"/>
    </source>
</evidence>
<dbReference type="PANTHER" id="PTHR30435:SF19">
    <property type="entry name" value="FLAGELLAR BASAL-BODY ROD PROTEIN FLGG"/>
    <property type="match status" value="1"/>
</dbReference>
<evidence type="ECO:0000259" key="9">
    <source>
        <dbReference type="Pfam" id="PF06429"/>
    </source>
</evidence>
<dbReference type="InterPro" id="IPR001444">
    <property type="entry name" value="Flag_bb_rod_N"/>
</dbReference>
<gene>
    <name evidence="10" type="primary">flgC</name>
    <name evidence="10" type="ORF">NOI20_07715</name>
</gene>
<protein>
    <recommendedName>
        <fullName evidence="3 7">Flagellar basal body rod protein FlgB</fullName>
    </recommendedName>
</protein>
<evidence type="ECO:0000256" key="4">
    <source>
        <dbReference type="ARBA" id="ARBA00023143"/>
    </source>
</evidence>
<evidence type="ECO:0000259" key="8">
    <source>
        <dbReference type="Pfam" id="PF00460"/>
    </source>
</evidence>
<dbReference type="NCBIfam" id="NF009275">
    <property type="entry name" value="PRK12632.1"/>
    <property type="match status" value="1"/>
</dbReference>
<keyword evidence="11" id="KW-1185">Reference proteome</keyword>
<comment type="subunit">
    <text evidence="7">The basal body constitutes a major portion of the flagellar organelle and consists of a number of rings mounted on a central rod.</text>
</comment>
<dbReference type="Proteomes" id="UP001227162">
    <property type="component" value="Unassembled WGS sequence"/>
</dbReference>
<evidence type="ECO:0000256" key="7">
    <source>
        <dbReference type="PIRNR" id="PIRNR002889"/>
    </source>
</evidence>
<dbReference type="InterPro" id="IPR006300">
    <property type="entry name" value="FlgB"/>
</dbReference>
<feature type="domain" description="Flagellar basal-body/hook protein C-terminal" evidence="9">
    <location>
        <begin position="84"/>
        <end position="128"/>
    </location>
</feature>
<dbReference type="RefSeq" id="WP_317625616.1">
    <property type="nucleotide sequence ID" value="NZ_JANFFA010000002.1"/>
</dbReference>
<reference evidence="10" key="1">
    <citation type="submission" date="2022-07" db="EMBL/GenBank/DDBJ databases">
        <authorList>
            <person name="Otstavnykh N."/>
            <person name="Isaeva M."/>
            <person name="Bystritskaya E."/>
        </authorList>
    </citation>
    <scope>NUCLEOTIDE SEQUENCE</scope>
    <source>
        <strain evidence="10">10Alg 79</strain>
    </source>
</reference>
<evidence type="ECO:0000256" key="1">
    <source>
        <dbReference type="ARBA" id="ARBA00004117"/>
    </source>
</evidence>
<comment type="caution">
    <text evidence="10">The sequence shown here is derived from an EMBL/GenBank/DDBJ whole genome shotgun (WGS) entry which is preliminary data.</text>
</comment>
<dbReference type="Pfam" id="PF00460">
    <property type="entry name" value="Flg_bb_rod"/>
    <property type="match status" value="1"/>
</dbReference>
<dbReference type="PANTHER" id="PTHR30435">
    <property type="entry name" value="FLAGELLAR PROTEIN"/>
    <property type="match status" value="1"/>
</dbReference>
<comment type="similarity">
    <text evidence="2 7">Belongs to the flagella basal body rod proteins family.</text>
</comment>
<feature type="domain" description="Flagellar basal body rod protein N-terminal" evidence="8">
    <location>
        <begin position="8"/>
        <end position="38"/>
    </location>
</feature>
<comment type="function">
    <text evidence="5 7">Structural component of flagellum, the bacterial motility apparatus. Part of the rod structure of flagellar basal body.</text>
</comment>
<evidence type="ECO:0000256" key="3">
    <source>
        <dbReference type="ARBA" id="ARBA00014376"/>
    </source>
</evidence>
<keyword evidence="10" id="KW-0282">Flagellum</keyword>
<reference evidence="10" key="2">
    <citation type="submission" date="2023-04" db="EMBL/GenBank/DDBJ databases">
        <title>'Rhodoalgimonas zhirmunskyi' gen. nov., isolated from a red alga.</title>
        <authorList>
            <person name="Nedashkovskaya O.I."/>
            <person name="Otstavnykh N.Y."/>
            <person name="Bystritskaya E.P."/>
            <person name="Balabanova L.A."/>
            <person name="Isaeva M.P."/>
        </authorList>
    </citation>
    <scope>NUCLEOTIDE SEQUENCE</scope>
    <source>
        <strain evidence="10">10Alg 79</strain>
    </source>
</reference>
<proteinExistence type="inferred from homology"/>
<keyword evidence="4 7" id="KW-0975">Bacterial flagellum</keyword>
<dbReference type="Pfam" id="PF06429">
    <property type="entry name" value="Flg_bbr_C"/>
    <property type="match status" value="1"/>
</dbReference>
<evidence type="ECO:0000313" key="11">
    <source>
        <dbReference type="Proteomes" id="UP001227162"/>
    </source>
</evidence>
<dbReference type="NCBIfam" id="TIGR01395">
    <property type="entry name" value="FlgC"/>
    <property type="match status" value="1"/>
</dbReference>
<accession>A0AAJ1UD68</accession>
<dbReference type="AlphaFoldDB" id="A0AAJ1UD68"/>
<dbReference type="GO" id="GO:0071978">
    <property type="term" value="P:bacterial-type flagellum-dependent swarming motility"/>
    <property type="evidence" value="ECO:0007669"/>
    <property type="project" value="TreeGrafter"/>
</dbReference>